<keyword evidence="1" id="KW-0812">Transmembrane</keyword>
<accession>A0A2N4UC08</accession>
<keyword evidence="1" id="KW-1133">Transmembrane helix</keyword>
<evidence type="ECO:0000256" key="1">
    <source>
        <dbReference type="SAM" id="Phobius"/>
    </source>
</evidence>
<gene>
    <name evidence="2" type="ORF">CR155_17330</name>
</gene>
<proteinExistence type="predicted"/>
<evidence type="ECO:0000313" key="2">
    <source>
        <dbReference type="EMBL" id="PLC52555.1"/>
    </source>
</evidence>
<sequence>MKTLLTARGLSLFPLIIGLCRIFANACLGFVMVSGQANGMPLFDTDKKVEALLASLPDKRFHWQQHQAMQLSGMPSYAKSFASTLLAVEAAEILSGHTDIFQRVLTLRDKIILSGLRAGWHWLAEIESAPQGSRGYVSALYVQAPSTNPPGTDRDHLFQWLPANAARRFSLTSAARPHTVNQHIYSVALDRDELLAYIERGLHQEGWTREQAFATRGSSAWRRGNARLMLFPQVSAAGTTLFVHHVQ</sequence>
<name>A0A2N4UC08_9BURK</name>
<keyword evidence="3" id="KW-1185">Reference proteome</keyword>
<dbReference type="AlphaFoldDB" id="A0A2N4UC08"/>
<dbReference type="OrthoDB" id="8686971at2"/>
<dbReference type="Proteomes" id="UP000234328">
    <property type="component" value="Unassembled WGS sequence"/>
</dbReference>
<organism evidence="2 3">
    <name type="scientific">Pollutimonas nitritireducens</name>
    <dbReference type="NCBI Taxonomy" id="2045209"/>
    <lineage>
        <taxon>Bacteria</taxon>
        <taxon>Pseudomonadati</taxon>
        <taxon>Pseudomonadota</taxon>
        <taxon>Betaproteobacteria</taxon>
        <taxon>Burkholderiales</taxon>
        <taxon>Alcaligenaceae</taxon>
        <taxon>Pollutimonas</taxon>
    </lineage>
</organism>
<evidence type="ECO:0000313" key="3">
    <source>
        <dbReference type="Proteomes" id="UP000234328"/>
    </source>
</evidence>
<dbReference type="RefSeq" id="WP_158238296.1">
    <property type="nucleotide sequence ID" value="NZ_PDNV01000012.1"/>
</dbReference>
<comment type="caution">
    <text evidence="2">The sequence shown here is derived from an EMBL/GenBank/DDBJ whole genome shotgun (WGS) entry which is preliminary data.</text>
</comment>
<feature type="transmembrane region" description="Helical" evidence="1">
    <location>
        <begin position="12"/>
        <end position="33"/>
    </location>
</feature>
<keyword evidence="1" id="KW-0472">Membrane</keyword>
<reference evidence="2 3" key="1">
    <citation type="submission" date="2017-10" db="EMBL/GenBank/DDBJ databases">
        <title>Two draft genome sequences of Pusillimonas sp. strains isolated from a nitrate- and radionuclide-contaminated groundwater in Russia.</title>
        <authorList>
            <person name="Grouzdev D.S."/>
            <person name="Tourova T.P."/>
            <person name="Goeva M.A."/>
            <person name="Babich T.L."/>
            <person name="Sokolova D.S."/>
            <person name="Abdullin R."/>
            <person name="Poltaraus A.B."/>
            <person name="Toshchakov S.V."/>
            <person name="Nazina T.N."/>
        </authorList>
    </citation>
    <scope>NUCLEOTIDE SEQUENCE [LARGE SCALE GENOMIC DNA]</scope>
    <source>
        <strain evidence="2 3">JR1/69-2-13</strain>
    </source>
</reference>
<protein>
    <submittedName>
        <fullName evidence="2">Uncharacterized protein</fullName>
    </submittedName>
</protein>
<dbReference type="EMBL" id="PDNV01000012">
    <property type="protein sequence ID" value="PLC52555.1"/>
    <property type="molecule type" value="Genomic_DNA"/>
</dbReference>